<dbReference type="EMBL" id="PVWQ01000007">
    <property type="protein sequence ID" value="RDW76816.1"/>
    <property type="molecule type" value="Genomic_DNA"/>
</dbReference>
<dbReference type="PROSITE" id="PS50837">
    <property type="entry name" value="NACHT"/>
    <property type="match status" value="1"/>
</dbReference>
<dbReference type="GeneID" id="38117178"/>
<dbReference type="InterPro" id="IPR031359">
    <property type="entry name" value="NACHT_N"/>
</dbReference>
<dbReference type="RefSeq" id="XP_026603128.1">
    <property type="nucleotide sequence ID" value="XM_026748824.1"/>
</dbReference>
<keyword evidence="1" id="KW-0677">Repeat</keyword>
<dbReference type="SUPFAM" id="SSF52540">
    <property type="entry name" value="P-loop containing nucleoside triphosphate hydrolases"/>
    <property type="match status" value="1"/>
</dbReference>
<evidence type="ECO:0000256" key="1">
    <source>
        <dbReference type="ARBA" id="ARBA00022737"/>
    </source>
</evidence>
<proteinExistence type="predicted"/>
<dbReference type="SMART" id="SM00320">
    <property type="entry name" value="WD40"/>
    <property type="match status" value="7"/>
</dbReference>
<evidence type="ECO:0000313" key="5">
    <source>
        <dbReference type="EMBL" id="RDW76816.1"/>
    </source>
</evidence>
<organism evidence="5 6">
    <name type="scientific">Aspergillus mulundensis</name>
    <dbReference type="NCBI Taxonomy" id="1810919"/>
    <lineage>
        <taxon>Eukaryota</taxon>
        <taxon>Fungi</taxon>
        <taxon>Dikarya</taxon>
        <taxon>Ascomycota</taxon>
        <taxon>Pezizomycotina</taxon>
        <taxon>Eurotiomycetes</taxon>
        <taxon>Eurotiomycetidae</taxon>
        <taxon>Eurotiales</taxon>
        <taxon>Aspergillaceae</taxon>
        <taxon>Aspergillus</taxon>
        <taxon>Aspergillus subgen. Nidulantes</taxon>
    </lineage>
</organism>
<keyword evidence="6" id="KW-1185">Reference proteome</keyword>
<dbReference type="Pfam" id="PF00400">
    <property type="entry name" value="WD40"/>
    <property type="match status" value="3"/>
</dbReference>
<dbReference type="InterPro" id="IPR007111">
    <property type="entry name" value="NACHT_NTPase"/>
</dbReference>
<dbReference type="InterPro" id="IPR056884">
    <property type="entry name" value="NPHP3-like_N"/>
</dbReference>
<dbReference type="OrthoDB" id="674604at2759"/>
<evidence type="ECO:0000256" key="2">
    <source>
        <dbReference type="PROSITE-ProRule" id="PRU00221"/>
    </source>
</evidence>
<feature type="domain" description="NACHT" evidence="4">
    <location>
        <begin position="378"/>
        <end position="529"/>
    </location>
</feature>
<dbReference type="InterPro" id="IPR036322">
    <property type="entry name" value="WD40_repeat_dom_sf"/>
</dbReference>
<dbReference type="STRING" id="1810919.A0A3D8RS91"/>
<dbReference type="InterPro" id="IPR015943">
    <property type="entry name" value="WD40/YVTN_repeat-like_dom_sf"/>
</dbReference>
<evidence type="ECO:0000313" key="6">
    <source>
        <dbReference type="Proteomes" id="UP000256690"/>
    </source>
</evidence>
<dbReference type="Proteomes" id="UP000256690">
    <property type="component" value="Unassembled WGS sequence"/>
</dbReference>
<feature type="region of interest" description="Disordered" evidence="3">
    <location>
        <begin position="17"/>
        <end position="48"/>
    </location>
</feature>
<name>A0A3D8RS91_9EURO</name>
<reference evidence="5 6" key="1">
    <citation type="journal article" date="2018" name="IMA Fungus">
        <title>IMA Genome-F 9: Draft genome sequence of Annulohypoxylon stygium, Aspergillus mulundensis, Berkeleyomyces basicola (syn. Thielaviopsis basicola), Ceratocystis smalleyi, two Cercospora beticola strains, Coleophoma cylindrospora, Fusarium fracticaudum, Phialophora cf. hyalina, and Morchella septimelata.</title>
        <authorList>
            <person name="Wingfield B.D."/>
            <person name="Bills G.F."/>
            <person name="Dong Y."/>
            <person name="Huang W."/>
            <person name="Nel W.J."/>
            <person name="Swalarsk-Parry B.S."/>
            <person name="Vaghefi N."/>
            <person name="Wilken P.M."/>
            <person name="An Z."/>
            <person name="de Beer Z.W."/>
            <person name="De Vos L."/>
            <person name="Chen L."/>
            <person name="Duong T.A."/>
            <person name="Gao Y."/>
            <person name="Hammerbacher A."/>
            <person name="Kikkert J.R."/>
            <person name="Li Y."/>
            <person name="Li H."/>
            <person name="Li K."/>
            <person name="Li Q."/>
            <person name="Liu X."/>
            <person name="Ma X."/>
            <person name="Naidoo K."/>
            <person name="Pethybridge S.J."/>
            <person name="Sun J."/>
            <person name="Steenkamp E.T."/>
            <person name="van der Nest M.A."/>
            <person name="van Wyk S."/>
            <person name="Wingfield M.J."/>
            <person name="Xiong C."/>
            <person name="Yue Q."/>
            <person name="Zhang X."/>
        </authorList>
    </citation>
    <scope>NUCLEOTIDE SEQUENCE [LARGE SCALE GENOMIC DNA]</scope>
    <source>
        <strain evidence="5 6">DSM 5745</strain>
    </source>
</reference>
<dbReference type="InterPro" id="IPR001680">
    <property type="entry name" value="WD40_rpt"/>
</dbReference>
<dbReference type="InterPro" id="IPR027417">
    <property type="entry name" value="P-loop_NTPase"/>
</dbReference>
<dbReference type="Pfam" id="PF17100">
    <property type="entry name" value="NACHT_N"/>
    <property type="match status" value="1"/>
</dbReference>
<comment type="caution">
    <text evidence="5">The sequence shown here is derived from an EMBL/GenBank/DDBJ whole genome shotgun (WGS) entry which is preliminary data.</text>
</comment>
<gene>
    <name evidence="5" type="ORF">DSM5745_06808</name>
</gene>
<accession>A0A3D8RS91</accession>
<dbReference type="Gene3D" id="2.130.10.10">
    <property type="entry name" value="YVTN repeat-like/Quinoprotein amine dehydrogenase"/>
    <property type="match status" value="4"/>
</dbReference>
<keyword evidence="2" id="KW-0853">WD repeat</keyword>
<dbReference type="SUPFAM" id="SSF50978">
    <property type="entry name" value="WD40 repeat-like"/>
    <property type="match status" value="2"/>
</dbReference>
<dbReference type="PANTHER" id="PTHR19879:SF9">
    <property type="entry name" value="TRANSCRIPTION INITIATION FACTOR TFIID SUBUNIT 5"/>
    <property type="match status" value="1"/>
</dbReference>
<dbReference type="Gene3D" id="3.40.50.300">
    <property type="entry name" value="P-loop containing nucleotide triphosphate hydrolases"/>
    <property type="match status" value="1"/>
</dbReference>
<evidence type="ECO:0000259" key="4">
    <source>
        <dbReference type="PROSITE" id="PS50837"/>
    </source>
</evidence>
<dbReference type="Pfam" id="PF24883">
    <property type="entry name" value="NPHP3_N"/>
    <property type="match status" value="1"/>
</dbReference>
<protein>
    <recommendedName>
        <fullName evidence="4">NACHT domain-containing protein</fullName>
    </recommendedName>
</protein>
<feature type="repeat" description="WD" evidence="2">
    <location>
        <begin position="1180"/>
        <end position="1211"/>
    </location>
</feature>
<dbReference type="PROSITE" id="PS50294">
    <property type="entry name" value="WD_REPEATS_REGION"/>
    <property type="match status" value="1"/>
</dbReference>
<sequence length="1569" mass="175491">MGFRDILSKLLHRRRVTDKNGAAVTSQDAASVSDKSDSTTLDGFGELSAEVPSPETLWDDAYDVLKANDPELVDKYERLVIRETEGDRRDLSDPGSTQKGIAQEDRARRRKQMAQVLERGLQRIDKESKAKRRVEETMAPISSLEGTVREAVKWSPEANLAWAGIYCIFQVLSNPVTETRSNRDGLAYVLSRMRWYNELSRQMFKGPMTGLQTELRTRLVDLYQAILSFQMRSICSYYKDRRVVFLRDLILLDNWADTLNAVKDMEAALQQDVNTHLNDSIISHLHSLATTAESLNQDLIFSFEKALHDQTLTLREMRSDDKNNECISSLLSASPLISNPWLDMDTIEQLKGGLLDELHAWILTHPDVERLRTADEHRLLWIKGGPGKGKTMLLIGLMKHLERSAYDQALAVFFCQDGTTKNNAVAVLRGLIYCLVKQRPGLVGHIREKYDDNKGIFEDVNALFVLQKVLQSMLCDPKLEQAYIVIDALDECESDRKWLVKFIATALELSPKVKWIVSSRNEPHIEDQLRAWNLNMQLHLDLSAKEVEHHVTQGVTAYIKERVLSLPGLDRDLDLKVRVESVMHSRAEGTFLWAHLAIQELYNVSTWSYLSVLDEMPPGLHGIFTTILRRIQSLPREDPTLCREILSAVALSYRPLTVSELPLLCDLPESIRGNPENLKRLLSMCGSLLHLQGDSLHFVHLSAKEYLTKNASSTIFPRGLLAAHHGMFSRSIQAMESHKGLRKNIYNLQSLAPLGGRIIAPSPNPLQPLRYSCVYWVDHFCDACPLEGQTSPDLKGDCDAVKDFLNQKFLHWFEAINLIGALSHALSSMEKMQALLQRLQKESALYALVNDIHRFARQFGTLIRDAPLQLYVSARLFTPAKSFAHQLFSNDCAPDWVFSRSLVNDNWSPLIKTIVPRFIRGKESISCVSISGNSKFVACGTSAGVVHIWDTGTGLLRCHPRSYHPGWVKCLAFSQDCTLLASACSRRTMKVIETTSGSLTQELELDADPIKSSMSVSNDSSLLVLAVDSNKIMVYKTDEWTLAANFPGQFAVFSEDSRHLAVACCDEDSIGIQIWTTNNWSRIPTFQHNVKSSRANFGPMVFCHGSDVLAATNTHNDESLELWRLTEGLQSRWVLGRESDYHWLKSQICLSPDGGILACGLRNGRIEIWELPSGELKHVLQGHRLSIDSLSFSKFGLLVSTSSDKTVRIWDTSISTRDKLEDDRCGSLLLLSPNNKLLAAAHGFGTVWILDAVDGSLKETLPNLDVQGAAFSPDSTLFAVITSDGYLYIYDTRTWSYEKVEATDLSRIPADCTLVFSRDSRLLATAGTGLESRIWDVRTGVLKHDTQLQAHAATFSSDGQLLALTDEENLHLLNMADSEPLNTRKTTKCMGDKRATALALSQGARFLALSVEGPAFGSTDSHIFIWDIPGERAVLGFRALGIVDAMAFDTDNAYLQTNVGRFTLDLNLNLDVDVDVDEDMPPRAISTSAPCNGPLVRYIGYAFSADLNWIEWEGEKVVWIPPEYRLTRKKIFTVGQDEQSVIFAFQGQVEGVLVLRLAASGVGTGGGLL</sequence>
<dbReference type="PANTHER" id="PTHR19879">
    <property type="entry name" value="TRANSCRIPTION INITIATION FACTOR TFIID"/>
    <property type="match status" value="1"/>
</dbReference>
<feature type="region of interest" description="Disordered" evidence="3">
    <location>
        <begin position="85"/>
        <end position="109"/>
    </location>
</feature>
<dbReference type="PROSITE" id="PS50082">
    <property type="entry name" value="WD_REPEATS_2"/>
    <property type="match status" value="1"/>
</dbReference>
<evidence type="ECO:0000256" key="3">
    <source>
        <dbReference type="SAM" id="MobiDB-lite"/>
    </source>
</evidence>